<dbReference type="InterPro" id="IPR036188">
    <property type="entry name" value="FAD/NAD-bd_sf"/>
</dbReference>
<accession>A0A7J6IZF1</accession>
<name>A0A7J6IZF1_COLFN</name>
<evidence type="ECO:0000313" key="2">
    <source>
        <dbReference type="EMBL" id="KAF4481311.1"/>
    </source>
</evidence>
<dbReference type="SUPFAM" id="SSF51971">
    <property type="entry name" value="Nucleotide-binding domain"/>
    <property type="match status" value="1"/>
</dbReference>
<dbReference type="GO" id="GO:0005770">
    <property type="term" value="C:late endosome"/>
    <property type="evidence" value="ECO:0007669"/>
    <property type="project" value="TreeGrafter"/>
</dbReference>
<dbReference type="OrthoDB" id="498204at2759"/>
<proteinExistence type="predicted"/>
<dbReference type="PANTHER" id="PTHR13847">
    <property type="entry name" value="SARCOSINE DEHYDROGENASE-RELATED"/>
    <property type="match status" value="1"/>
</dbReference>
<dbReference type="RefSeq" id="XP_031892425.2">
    <property type="nucleotide sequence ID" value="XM_032020831.2"/>
</dbReference>
<dbReference type="InParanoid" id="A0A7J6IZF1"/>
<dbReference type="EMBL" id="ANPB02000006">
    <property type="protein sequence ID" value="KAF4481311.1"/>
    <property type="molecule type" value="Genomic_DNA"/>
</dbReference>
<evidence type="ECO:0000313" key="3">
    <source>
        <dbReference type="Proteomes" id="UP000011096"/>
    </source>
</evidence>
<dbReference type="Pfam" id="PF01266">
    <property type="entry name" value="DAO"/>
    <property type="match status" value="1"/>
</dbReference>
<dbReference type="InterPro" id="IPR006076">
    <property type="entry name" value="FAD-dep_OxRdtase"/>
</dbReference>
<comment type="caution">
    <text evidence="2">The sequence shown here is derived from an EMBL/GenBank/DDBJ whole genome shotgun (WGS) entry which is preliminary data.</text>
</comment>
<dbReference type="AlphaFoldDB" id="A0A7J6IZF1"/>
<feature type="domain" description="FAD dependent oxidoreductase" evidence="1">
    <location>
        <begin position="5"/>
        <end position="387"/>
    </location>
</feature>
<organism evidence="2 3">
    <name type="scientific">Colletotrichum fructicola (strain Nara gc5)</name>
    <name type="common">Anthracnose fungus</name>
    <name type="synonym">Colletotrichum gloeosporioides (strain Nara gc5)</name>
    <dbReference type="NCBI Taxonomy" id="1213859"/>
    <lineage>
        <taxon>Eukaryota</taxon>
        <taxon>Fungi</taxon>
        <taxon>Dikarya</taxon>
        <taxon>Ascomycota</taxon>
        <taxon>Pezizomycotina</taxon>
        <taxon>Sordariomycetes</taxon>
        <taxon>Hypocreomycetidae</taxon>
        <taxon>Glomerellales</taxon>
        <taxon>Glomerellaceae</taxon>
        <taxon>Colletotrichum</taxon>
        <taxon>Colletotrichum gloeosporioides species complex</taxon>
    </lineage>
</organism>
<dbReference type="GO" id="GO:0005829">
    <property type="term" value="C:cytosol"/>
    <property type="evidence" value="ECO:0007669"/>
    <property type="project" value="GOC"/>
</dbReference>
<dbReference type="Proteomes" id="UP000011096">
    <property type="component" value="Unassembled WGS sequence"/>
</dbReference>
<dbReference type="Gene3D" id="3.50.50.60">
    <property type="entry name" value="FAD/NAD(P)-binding domain"/>
    <property type="match status" value="1"/>
</dbReference>
<keyword evidence="3" id="KW-1185">Reference proteome</keyword>
<gene>
    <name evidence="2" type="ORF">CGGC5_v010849</name>
</gene>
<dbReference type="PANTHER" id="PTHR13847:SF185">
    <property type="entry name" value="FAD DEPENDENT OXIDOREDUCTASE SUPERFAMILY (AFU_ORTHOLOGUE AFUA_3G02360)"/>
    <property type="match status" value="1"/>
</dbReference>
<dbReference type="GeneID" id="43605038"/>
<dbReference type="Gene3D" id="3.30.9.10">
    <property type="entry name" value="D-Amino Acid Oxidase, subunit A, domain 2"/>
    <property type="match status" value="1"/>
</dbReference>
<reference evidence="2 3" key="1">
    <citation type="submission" date="2012-08" db="EMBL/GenBank/DDBJ databases">
        <authorList>
            <person name="Gan P.H.P."/>
            <person name="Ikeda K."/>
            <person name="Irieda H."/>
            <person name="Narusaka M."/>
            <person name="O'Connell R.J."/>
            <person name="Narusaka Y."/>
            <person name="Takano Y."/>
            <person name="Kubo Y."/>
            <person name="Shirasu K."/>
        </authorList>
    </citation>
    <scope>NUCLEOTIDE SEQUENCE [LARGE SCALE GENOMIC DNA]</scope>
    <source>
        <strain evidence="2 3">Nara gc5</strain>
    </source>
</reference>
<evidence type="ECO:0000259" key="1">
    <source>
        <dbReference type="Pfam" id="PF01266"/>
    </source>
</evidence>
<protein>
    <submittedName>
        <fullName evidence="2">Putative oxidoreductase</fullName>
    </submittedName>
</protein>
<dbReference type="GO" id="GO:0042147">
    <property type="term" value="P:retrograde transport, endosome to Golgi"/>
    <property type="evidence" value="ECO:0007669"/>
    <property type="project" value="TreeGrafter"/>
</dbReference>
<sequence length="469" mass="49163">MSSTVILGSGIIGLSIAHYLADHQPGSTIHFVEPSPELFASASGYAGGFLARDWFSAKSASLGALSFDEHKRLAEENHGKEKWGWSTSTTYSHAAAPIKKSRNGERWLSEGGSRADVVEAVETHGDGPSWLRRAAGDDVQVIGDSEATGQVEPLRLCNFLLETCKSEGVHLHHPATALSINTDLRGELSTVCIGDTSSSTETDVPCTRLVIAAGAWSPRVFTQLFPGASIELPISSLAGHSLVIKPSGDDTTQAGCHAIFSTDGAGFSPELFSRVGGHIYIAGVNAPELPLPDLPGQTPISPAAIDQLQQTAGRIIHVPEGDLEVVRKGLCFRPVTASGEPILARIPDSRLGDGISTRPGAEGGVFLAAGHGPWGISLSLGTGKCTSAIVGRDGVQQSQLSEPLPAPNDLRVSNVRNAWRGCDGLWAAPSRSIEFVLCRDGFPANVPESSTTGCAQDPPASLCPVVHLD</sequence>
<reference evidence="2 3" key="2">
    <citation type="submission" date="2020-04" db="EMBL/GenBank/DDBJ databases">
        <title>Genome sequencing and assembly of multiple isolates from the Colletotrichum gloeosporioides species complex.</title>
        <authorList>
            <person name="Gan P."/>
            <person name="Shirasu K."/>
        </authorList>
    </citation>
    <scope>NUCLEOTIDE SEQUENCE [LARGE SCALE GENOMIC DNA]</scope>
    <source>
        <strain evidence="2 3">Nara gc5</strain>
    </source>
</reference>